<accession>A0A7S4KU66</accession>
<keyword evidence="2" id="KW-0812">Transmembrane</keyword>
<name>A0A7S4KU66_9EUKA</name>
<sequence>MAAEADTLLPSRKKNNKKEILLIGSAIVVVVVLTIVVIVVFTAPSDNDFESPLQPQLERGTRSSPLTLSPAGGATLEKANNFPCDDGGYSKRTLKKAYELPFASLFTDTKGQKKNTKLLMLLLSMASPMLFVITLGPSRSLTPNWSPF</sequence>
<dbReference type="EMBL" id="HBKR01017387">
    <property type="protein sequence ID" value="CAE2305756.1"/>
    <property type="molecule type" value="Transcribed_RNA"/>
</dbReference>
<evidence type="ECO:0000256" key="2">
    <source>
        <dbReference type="SAM" id="Phobius"/>
    </source>
</evidence>
<organism evidence="3">
    <name type="scientific">Paramoeba aestuarina</name>
    <dbReference type="NCBI Taxonomy" id="180227"/>
    <lineage>
        <taxon>Eukaryota</taxon>
        <taxon>Amoebozoa</taxon>
        <taxon>Discosea</taxon>
        <taxon>Flabellinia</taxon>
        <taxon>Dactylopodida</taxon>
        <taxon>Paramoebidae</taxon>
        <taxon>Paramoeba</taxon>
    </lineage>
</organism>
<keyword evidence="2" id="KW-1133">Transmembrane helix</keyword>
<evidence type="ECO:0000256" key="1">
    <source>
        <dbReference type="SAM" id="MobiDB-lite"/>
    </source>
</evidence>
<reference evidence="3" key="1">
    <citation type="submission" date="2021-01" db="EMBL/GenBank/DDBJ databases">
        <authorList>
            <person name="Corre E."/>
            <person name="Pelletier E."/>
            <person name="Niang G."/>
            <person name="Scheremetjew M."/>
            <person name="Finn R."/>
            <person name="Kale V."/>
            <person name="Holt S."/>
            <person name="Cochrane G."/>
            <person name="Meng A."/>
            <person name="Brown T."/>
            <person name="Cohen L."/>
        </authorList>
    </citation>
    <scope>NUCLEOTIDE SEQUENCE</scope>
    <source>
        <strain evidence="3">SoJaBio B1-5/56/2</strain>
    </source>
</reference>
<keyword evidence="2" id="KW-0472">Membrane</keyword>
<feature type="transmembrane region" description="Helical" evidence="2">
    <location>
        <begin position="118"/>
        <end position="136"/>
    </location>
</feature>
<dbReference type="AlphaFoldDB" id="A0A7S4KU66"/>
<evidence type="ECO:0000313" key="3">
    <source>
        <dbReference type="EMBL" id="CAE2305756.1"/>
    </source>
</evidence>
<protein>
    <submittedName>
        <fullName evidence="3">Uncharacterized protein</fullName>
    </submittedName>
</protein>
<proteinExistence type="predicted"/>
<gene>
    <name evidence="3" type="ORF">NAES01612_LOCUS11483</name>
</gene>
<feature type="transmembrane region" description="Helical" evidence="2">
    <location>
        <begin position="20"/>
        <end position="43"/>
    </location>
</feature>
<feature type="region of interest" description="Disordered" evidence="1">
    <location>
        <begin position="51"/>
        <end position="73"/>
    </location>
</feature>